<dbReference type="PANTHER" id="PTHR43702">
    <property type="entry name" value="L-FUCOSE-PROTON SYMPORTER"/>
    <property type="match status" value="1"/>
</dbReference>
<dbReference type="SUPFAM" id="SSF103473">
    <property type="entry name" value="MFS general substrate transporter"/>
    <property type="match status" value="1"/>
</dbReference>
<dbReference type="Proteomes" id="UP001629156">
    <property type="component" value="Unassembled WGS sequence"/>
</dbReference>
<feature type="transmembrane region" description="Helical" evidence="6">
    <location>
        <begin position="165"/>
        <end position="185"/>
    </location>
</feature>
<dbReference type="InterPro" id="IPR005829">
    <property type="entry name" value="Sugar_transporter_CS"/>
</dbReference>
<dbReference type="Gene3D" id="1.20.1250.20">
    <property type="entry name" value="MFS general substrate transporter like domains"/>
    <property type="match status" value="2"/>
</dbReference>
<keyword evidence="3 6" id="KW-0812">Transmembrane</keyword>
<evidence type="ECO:0000313" key="9">
    <source>
        <dbReference type="Proteomes" id="UP001629156"/>
    </source>
</evidence>
<feature type="transmembrane region" description="Helical" evidence="6">
    <location>
        <begin position="132"/>
        <end position="153"/>
    </location>
</feature>
<dbReference type="EMBL" id="JBELPZ010000007">
    <property type="protein sequence ID" value="MFL9844545.1"/>
    <property type="molecule type" value="Genomic_DNA"/>
</dbReference>
<dbReference type="InterPro" id="IPR020846">
    <property type="entry name" value="MFS_dom"/>
</dbReference>
<keyword evidence="2" id="KW-1003">Cell membrane</keyword>
<dbReference type="PANTHER" id="PTHR43702:SF3">
    <property type="entry name" value="PROTEIN TSGA"/>
    <property type="match status" value="1"/>
</dbReference>
<evidence type="ECO:0000259" key="7">
    <source>
        <dbReference type="PROSITE" id="PS50850"/>
    </source>
</evidence>
<sequence>MQKKQYSSALFPILFGFFIMGFCDLVGISVTYAQLQFNWSETQAGFLPSMVFLWFFILSIPVAMAMDSIGRKKMVLAGLLITLIATLIPIIQFTEVTCYITFVLLGIGNTILQVALNPLLTNVVSGRQLTSFITLGQFVKAISSFTGPLIVGYFSLKYGSWEKSFYVYTAVTLLSMLWLLATKINEGAKSNKTANMGKTFSLLKDNNTLLAFGGILCIVGLDVGMNTVTPKLLIERAGLAVEAATYGSSYYFAARTIGTVLGVLLLRKVSEIIFFKVNMLVVVLSLAILLFVKQQELILFFVCVTAVGSSSIFAVIYTLAIKSRPLLVNEISGLMITGVAGGALLPPLMGFATDVAGSLQGAVAVILFCGLYLLYTSFKLKNNFSEVSV</sequence>
<feature type="transmembrane region" description="Helical" evidence="6">
    <location>
        <begin position="9"/>
        <end position="33"/>
    </location>
</feature>
<evidence type="ECO:0000256" key="6">
    <source>
        <dbReference type="SAM" id="Phobius"/>
    </source>
</evidence>
<evidence type="ECO:0000256" key="3">
    <source>
        <dbReference type="ARBA" id="ARBA00022692"/>
    </source>
</evidence>
<feature type="transmembrane region" description="Helical" evidence="6">
    <location>
        <begin position="75"/>
        <end position="93"/>
    </location>
</feature>
<feature type="transmembrane region" description="Helical" evidence="6">
    <location>
        <begin position="273"/>
        <end position="292"/>
    </location>
</feature>
<comment type="subcellular location">
    <subcellularLocation>
        <location evidence="1">Cell inner membrane</location>
        <topology evidence="1">Multi-pass membrane protein</topology>
    </subcellularLocation>
</comment>
<gene>
    <name evidence="8" type="ORF">ABS766_08945</name>
</gene>
<dbReference type="Pfam" id="PF07690">
    <property type="entry name" value="MFS_1"/>
    <property type="match status" value="1"/>
</dbReference>
<feature type="domain" description="Major facilitator superfamily (MFS) profile" evidence="7">
    <location>
        <begin position="1"/>
        <end position="389"/>
    </location>
</feature>
<dbReference type="RefSeq" id="WP_408084796.1">
    <property type="nucleotide sequence ID" value="NZ_JBELPZ010000007.1"/>
</dbReference>
<keyword evidence="9" id="KW-1185">Reference proteome</keyword>
<evidence type="ECO:0000256" key="5">
    <source>
        <dbReference type="ARBA" id="ARBA00023136"/>
    </source>
</evidence>
<feature type="transmembrane region" description="Helical" evidence="6">
    <location>
        <begin position="99"/>
        <end position="120"/>
    </location>
</feature>
<keyword evidence="4 6" id="KW-1133">Transmembrane helix</keyword>
<evidence type="ECO:0000313" key="8">
    <source>
        <dbReference type="EMBL" id="MFL9844545.1"/>
    </source>
</evidence>
<organism evidence="8 9">
    <name type="scientific">Flavobacterium rhizosphaerae</name>
    <dbReference type="NCBI Taxonomy" id="3163298"/>
    <lineage>
        <taxon>Bacteria</taxon>
        <taxon>Pseudomonadati</taxon>
        <taxon>Bacteroidota</taxon>
        <taxon>Flavobacteriia</taxon>
        <taxon>Flavobacteriales</taxon>
        <taxon>Flavobacteriaceae</taxon>
        <taxon>Flavobacterium</taxon>
    </lineage>
</organism>
<comment type="caution">
    <text evidence="8">The sequence shown here is derived from an EMBL/GenBank/DDBJ whole genome shotgun (WGS) entry which is preliminary data.</text>
</comment>
<evidence type="ECO:0000256" key="2">
    <source>
        <dbReference type="ARBA" id="ARBA00022475"/>
    </source>
</evidence>
<keyword evidence="5 6" id="KW-0472">Membrane</keyword>
<evidence type="ECO:0000256" key="4">
    <source>
        <dbReference type="ARBA" id="ARBA00022989"/>
    </source>
</evidence>
<feature type="transmembrane region" description="Helical" evidence="6">
    <location>
        <begin position="206"/>
        <end position="228"/>
    </location>
</feature>
<evidence type="ECO:0000256" key="1">
    <source>
        <dbReference type="ARBA" id="ARBA00004429"/>
    </source>
</evidence>
<feature type="transmembrane region" description="Helical" evidence="6">
    <location>
        <begin position="248"/>
        <end position="266"/>
    </location>
</feature>
<dbReference type="InterPro" id="IPR011701">
    <property type="entry name" value="MFS"/>
</dbReference>
<dbReference type="InterPro" id="IPR050375">
    <property type="entry name" value="MFS_TsgA-like"/>
</dbReference>
<feature type="transmembrane region" description="Helical" evidence="6">
    <location>
        <begin position="298"/>
        <end position="319"/>
    </location>
</feature>
<proteinExistence type="predicted"/>
<accession>A0ABW8YZF4</accession>
<feature type="transmembrane region" description="Helical" evidence="6">
    <location>
        <begin position="331"/>
        <end position="349"/>
    </location>
</feature>
<dbReference type="PROSITE" id="PS50850">
    <property type="entry name" value="MFS"/>
    <property type="match status" value="1"/>
</dbReference>
<feature type="transmembrane region" description="Helical" evidence="6">
    <location>
        <begin position="45"/>
        <end position="63"/>
    </location>
</feature>
<feature type="transmembrane region" description="Helical" evidence="6">
    <location>
        <begin position="355"/>
        <end position="375"/>
    </location>
</feature>
<reference evidence="8 9" key="1">
    <citation type="submission" date="2024-06" db="EMBL/GenBank/DDBJ databases">
        <authorList>
            <person name="Kaempfer P."/>
            <person name="Viver T."/>
        </authorList>
    </citation>
    <scope>NUCLEOTIDE SEQUENCE [LARGE SCALE GENOMIC DNA]</scope>
    <source>
        <strain evidence="8 9">ST-119</strain>
    </source>
</reference>
<dbReference type="InterPro" id="IPR036259">
    <property type="entry name" value="MFS_trans_sf"/>
</dbReference>
<dbReference type="PROSITE" id="PS00216">
    <property type="entry name" value="SUGAR_TRANSPORT_1"/>
    <property type="match status" value="1"/>
</dbReference>
<name>A0ABW8YZF4_9FLAO</name>
<protein>
    <submittedName>
        <fullName evidence="8">MFS transporter</fullName>
    </submittedName>
</protein>